<organism evidence="3">
    <name type="scientific">Cyanothece sp. (strain PCC 7425 / ATCC 29141)</name>
    <dbReference type="NCBI Taxonomy" id="395961"/>
    <lineage>
        <taxon>Bacteria</taxon>
        <taxon>Bacillati</taxon>
        <taxon>Cyanobacteriota</taxon>
        <taxon>Cyanophyceae</taxon>
        <taxon>Gomontiellales</taxon>
        <taxon>Cyanothecaceae</taxon>
        <taxon>Cyanothece</taxon>
    </lineage>
</organism>
<reference evidence="3" key="1">
    <citation type="submission" date="2009-01" db="EMBL/GenBank/DDBJ databases">
        <title>Complete sequence of chromosome Cyanothece sp. PCC 7425.</title>
        <authorList>
            <consortium name="US DOE Joint Genome Institute"/>
            <person name="Lucas S."/>
            <person name="Copeland A."/>
            <person name="Lapidus A."/>
            <person name="Glavina del Rio T."/>
            <person name="Dalin E."/>
            <person name="Tice H."/>
            <person name="Bruce D."/>
            <person name="Goodwin L."/>
            <person name="Pitluck S."/>
            <person name="Sims D."/>
            <person name="Meineke L."/>
            <person name="Brettin T."/>
            <person name="Detter J.C."/>
            <person name="Han C."/>
            <person name="Larimer F."/>
            <person name="Land M."/>
            <person name="Hauser L."/>
            <person name="Kyrpides N."/>
            <person name="Ovchinnikova G."/>
            <person name="Liberton M."/>
            <person name="Stoeckel J."/>
            <person name="Banerjee A."/>
            <person name="Singh A."/>
            <person name="Page L."/>
            <person name="Sato H."/>
            <person name="Zhao L."/>
            <person name="Sherman L."/>
            <person name="Pakrasi H."/>
            <person name="Richardson P."/>
        </authorList>
    </citation>
    <scope>NUCLEOTIDE SEQUENCE</scope>
    <source>
        <strain evidence="3">PCC 7425</strain>
    </source>
</reference>
<dbReference type="KEGG" id="cyn:Cyan7425_4077"/>
<evidence type="ECO:0000256" key="1">
    <source>
        <dbReference type="ARBA" id="ARBA00005953"/>
    </source>
</evidence>
<dbReference type="STRING" id="395961.Cyan7425_4077"/>
<dbReference type="OrthoDB" id="9800856at2"/>
<dbReference type="eggNOG" id="COG0824">
    <property type="taxonomic scope" value="Bacteria"/>
</dbReference>
<dbReference type="InterPro" id="IPR006684">
    <property type="entry name" value="YbgC/YbaW"/>
</dbReference>
<dbReference type="GO" id="GO:0047617">
    <property type="term" value="F:fatty acyl-CoA hydrolase activity"/>
    <property type="evidence" value="ECO:0007669"/>
    <property type="project" value="TreeGrafter"/>
</dbReference>
<protein>
    <submittedName>
        <fullName evidence="3">Thioesterase superfamily protein</fullName>
    </submittedName>
</protein>
<accession>B8HWG5</accession>
<dbReference type="SUPFAM" id="SSF54637">
    <property type="entry name" value="Thioesterase/thiol ester dehydrase-isomerase"/>
    <property type="match status" value="1"/>
</dbReference>
<dbReference type="Pfam" id="PF13279">
    <property type="entry name" value="4HBT_2"/>
    <property type="match status" value="1"/>
</dbReference>
<dbReference type="PROSITE" id="PS01328">
    <property type="entry name" value="4HBCOA_THIOESTERASE"/>
    <property type="match status" value="1"/>
</dbReference>
<dbReference type="PANTHER" id="PTHR31793">
    <property type="entry name" value="4-HYDROXYBENZOYL-COA THIOESTERASE FAMILY MEMBER"/>
    <property type="match status" value="1"/>
</dbReference>
<gene>
    <name evidence="3" type="ordered locus">Cyan7425_4077</name>
</gene>
<dbReference type="PIRSF" id="PIRSF003230">
    <property type="entry name" value="YbgC"/>
    <property type="match status" value="1"/>
</dbReference>
<dbReference type="CDD" id="cd00586">
    <property type="entry name" value="4HBT"/>
    <property type="match status" value="1"/>
</dbReference>
<keyword evidence="2" id="KW-0378">Hydrolase</keyword>
<dbReference type="PANTHER" id="PTHR31793:SF37">
    <property type="entry name" value="ACYL-COA THIOESTER HYDROLASE YBGC"/>
    <property type="match status" value="1"/>
</dbReference>
<name>B8HWG5_CYAP4</name>
<evidence type="ECO:0000313" key="3">
    <source>
        <dbReference type="EMBL" id="ACL46391.1"/>
    </source>
</evidence>
<sequence>MQQPWFNYRIRVHPHHTDYAGVVWHGTYLAWMEEARVECLRSVGIDFATLVAMDCDLPVVGLELRYLRGVSMGTEVVVRSRLAEIKGIRIYFQQQIEAVATSELLVRARVELVPLNRSLNRVLRKLPPPLQTAIEHLSQSSAI</sequence>
<dbReference type="InterPro" id="IPR029069">
    <property type="entry name" value="HotDog_dom_sf"/>
</dbReference>
<dbReference type="HOGENOM" id="CLU_101141_3_1_3"/>
<dbReference type="AlphaFoldDB" id="B8HWG5"/>
<dbReference type="Gene3D" id="3.10.129.10">
    <property type="entry name" value="Hotdog Thioesterase"/>
    <property type="match status" value="1"/>
</dbReference>
<dbReference type="InterPro" id="IPR008272">
    <property type="entry name" value="HB-CoA_thioesterase_AS"/>
</dbReference>
<proteinExistence type="inferred from homology"/>
<comment type="similarity">
    <text evidence="1">Belongs to the 4-hydroxybenzoyl-CoA thioesterase family.</text>
</comment>
<evidence type="ECO:0000256" key="2">
    <source>
        <dbReference type="ARBA" id="ARBA00022801"/>
    </source>
</evidence>
<dbReference type="InterPro" id="IPR050563">
    <property type="entry name" value="4-hydroxybenzoyl-CoA_TE"/>
</dbReference>
<dbReference type="EMBL" id="CP001344">
    <property type="protein sequence ID" value="ACL46391.1"/>
    <property type="molecule type" value="Genomic_DNA"/>
</dbReference>